<comment type="caution">
    <text evidence="1">The sequence shown here is derived from an EMBL/GenBank/DDBJ whole genome shotgun (WGS) entry which is preliminary data.</text>
</comment>
<protein>
    <submittedName>
        <fullName evidence="1">Uncharacterized protein</fullName>
    </submittedName>
</protein>
<name>A0ABQ9XQX9_9EUKA</name>
<keyword evidence="2" id="KW-1185">Reference proteome</keyword>
<evidence type="ECO:0000313" key="2">
    <source>
        <dbReference type="Proteomes" id="UP001281761"/>
    </source>
</evidence>
<dbReference type="Proteomes" id="UP001281761">
    <property type="component" value="Unassembled WGS sequence"/>
</dbReference>
<organism evidence="1 2">
    <name type="scientific">Blattamonas nauphoetae</name>
    <dbReference type="NCBI Taxonomy" id="2049346"/>
    <lineage>
        <taxon>Eukaryota</taxon>
        <taxon>Metamonada</taxon>
        <taxon>Preaxostyla</taxon>
        <taxon>Oxymonadida</taxon>
        <taxon>Blattamonas</taxon>
    </lineage>
</organism>
<accession>A0ABQ9XQX9</accession>
<sequence length="267" mass="30270">MTALDSKITSSTDSTYPDCSSFLNWSEENLDSFDDAVVVFRSLVATVKLQPVLDDSLEAKAVKFLESAVGMEAASTEAKDCLDLVKSDVIPQLINTLNALSLSLTEAVDLHSGLIFTIFNALRLLTPDALENAHDDELQAVLETVLQHVVAPSEKILQIFPYYQRTMDFILHLPVILTIPSCLTIIEFDEIIWDFLTQMIDAQQEWNEQGGNVRQMRKTVLRMLRMEGIEDVIEEKLFNDFDTFGLYLVINTIKWSNMQGMNVLQRW</sequence>
<evidence type="ECO:0000313" key="1">
    <source>
        <dbReference type="EMBL" id="KAK2952721.1"/>
    </source>
</evidence>
<proteinExistence type="predicted"/>
<dbReference type="EMBL" id="JARBJD010000100">
    <property type="protein sequence ID" value="KAK2952721.1"/>
    <property type="molecule type" value="Genomic_DNA"/>
</dbReference>
<gene>
    <name evidence="1" type="ORF">BLNAU_12370</name>
</gene>
<reference evidence="1 2" key="1">
    <citation type="journal article" date="2022" name="bioRxiv">
        <title>Genomics of Preaxostyla Flagellates Illuminates Evolutionary Transitions and the Path Towards Mitochondrial Loss.</title>
        <authorList>
            <person name="Novak L.V.F."/>
            <person name="Treitli S.C."/>
            <person name="Pyrih J."/>
            <person name="Halakuc P."/>
            <person name="Pipaliya S.V."/>
            <person name="Vacek V."/>
            <person name="Brzon O."/>
            <person name="Soukal P."/>
            <person name="Eme L."/>
            <person name="Dacks J.B."/>
            <person name="Karnkowska A."/>
            <person name="Elias M."/>
            <person name="Hampl V."/>
        </authorList>
    </citation>
    <scope>NUCLEOTIDE SEQUENCE [LARGE SCALE GENOMIC DNA]</scope>
    <source>
        <strain evidence="1">NAU3</strain>
        <tissue evidence="1">Gut</tissue>
    </source>
</reference>